<evidence type="ECO:0000313" key="1">
    <source>
        <dbReference type="EMBL" id="GAG03807.1"/>
    </source>
</evidence>
<organism evidence="1">
    <name type="scientific">marine sediment metagenome</name>
    <dbReference type="NCBI Taxonomy" id="412755"/>
    <lineage>
        <taxon>unclassified sequences</taxon>
        <taxon>metagenomes</taxon>
        <taxon>ecological metagenomes</taxon>
    </lineage>
</organism>
<evidence type="ECO:0008006" key="2">
    <source>
        <dbReference type="Google" id="ProtNLM"/>
    </source>
</evidence>
<protein>
    <recommendedName>
        <fullName evidence="2">DNA polymerase beta thumb domain-containing protein</fullName>
    </recommendedName>
</protein>
<feature type="non-terminal residue" evidence="1">
    <location>
        <position position="112"/>
    </location>
</feature>
<dbReference type="EMBL" id="BARS01029378">
    <property type="protein sequence ID" value="GAG03807.1"/>
    <property type="molecule type" value="Genomic_DNA"/>
</dbReference>
<gene>
    <name evidence="1" type="ORF">S01H1_45919</name>
</gene>
<reference evidence="1" key="1">
    <citation type="journal article" date="2014" name="Front. Microbiol.">
        <title>High frequency of phylogenetically diverse reductive dehalogenase-homologous genes in deep subseafloor sedimentary metagenomes.</title>
        <authorList>
            <person name="Kawai M."/>
            <person name="Futagami T."/>
            <person name="Toyoda A."/>
            <person name="Takaki Y."/>
            <person name="Nishi S."/>
            <person name="Hori S."/>
            <person name="Arai W."/>
            <person name="Tsubouchi T."/>
            <person name="Morono Y."/>
            <person name="Uchiyama I."/>
            <person name="Ito T."/>
            <person name="Fujiyama A."/>
            <person name="Inagaki F."/>
            <person name="Takami H."/>
        </authorList>
    </citation>
    <scope>NUCLEOTIDE SEQUENCE</scope>
    <source>
        <strain evidence="1">Expedition CK06-06</strain>
    </source>
</reference>
<dbReference type="InterPro" id="IPR043519">
    <property type="entry name" value="NT_sf"/>
</dbReference>
<comment type="caution">
    <text evidence="1">The sequence shown here is derived from an EMBL/GenBank/DDBJ whole genome shotgun (WGS) entry which is preliminary data.</text>
</comment>
<accession>X0UX75</accession>
<dbReference type="AlphaFoldDB" id="X0UX75"/>
<dbReference type="Gene3D" id="3.30.460.10">
    <property type="entry name" value="Beta Polymerase, domain 2"/>
    <property type="match status" value="1"/>
</dbReference>
<name>X0UX75_9ZZZZ</name>
<proteinExistence type="predicted"/>
<sequence length="112" mass="12761">MRLTEATKIAEEIKSWLSPYCQTIEIVGSVRRRKAEVGDVELLCIPLIEYENPQNYFQDIGIELPPTVNKLDDETHRLIYVGLLGYRLNSKGSRVYGKKNKLLIHVASGFPV</sequence>